<gene>
    <name evidence="3" type="ORF">HNR44_001747</name>
</gene>
<keyword evidence="2" id="KW-1133">Transmembrane helix</keyword>
<feature type="transmembrane region" description="Helical" evidence="2">
    <location>
        <begin position="419"/>
        <end position="438"/>
    </location>
</feature>
<feature type="transmembrane region" description="Helical" evidence="2">
    <location>
        <begin position="162"/>
        <end position="183"/>
    </location>
</feature>
<dbReference type="Proteomes" id="UP000568839">
    <property type="component" value="Unassembled WGS sequence"/>
</dbReference>
<organism evidence="3 4">
    <name type="scientific">Geomicrobium halophilum</name>
    <dbReference type="NCBI Taxonomy" id="549000"/>
    <lineage>
        <taxon>Bacteria</taxon>
        <taxon>Bacillati</taxon>
        <taxon>Bacillota</taxon>
        <taxon>Bacilli</taxon>
        <taxon>Bacillales</taxon>
        <taxon>Geomicrobium</taxon>
    </lineage>
</organism>
<evidence type="ECO:0000313" key="3">
    <source>
        <dbReference type="EMBL" id="MBB6449769.1"/>
    </source>
</evidence>
<comment type="caution">
    <text evidence="3">The sequence shown here is derived from an EMBL/GenBank/DDBJ whole genome shotgun (WGS) entry which is preliminary data.</text>
</comment>
<sequence length="654" mass="73637">MRWKKIWMVCLVVIGFLAVPITGYAWFSDFIGDDDPDWEEVMNGEEITEQGGIEVESERFPIDAYAVNNESAENTILGAVVSLANMVMTFNAYVVHGVDTVLNELFSLNPIERFSGMVNLVSQSIYDTLQEYFGQLFFIFAVGYIVYLAATKGTFQEAIRRSVLFVFVLVFAGFWMLNSGYFMQVFNSLSLEAQGYLIEAGNGMISNVDGDGVFEQGTEIDREDPMEGTIAQIRNVYFDLSLKRPYLIVNYGEMTEEEVNSNDVSDIEDIESYGGGNFDRYERMLAFDQTGDGQYLKQRYIENIETESDQLANASMGGGAVYTQLGQALVGLIVALFLALPFGALGLLNFGLQLVALGLAFFLPFSLIISYIPHFANSGFNVFMKLLTVFVVKAMIGIIIMFVYLLTFVVDTMLPPDTFGMYLANVVVLIAILLVMIWKRDAIVKLVTAGRVQSLDKNFLNNVNRNMVNPAMDKAAKGMSMVSPTGGAALNKFNQARNNAVRQPNGIQPQGNKQSPETVNHSQQSERTPQNENVQPKNSPPNESNPTNQEQYRKKERKPQKKKRKKGKNNDEPANFNVRLNELSGDGMQQKISKSYKNREKQNRKSEAPPPSRGNEKGNKDFERRRKKEKRESKPMKENQLREKPKRQSQTNEV</sequence>
<reference evidence="3 4" key="1">
    <citation type="submission" date="2020-08" db="EMBL/GenBank/DDBJ databases">
        <title>Genomic Encyclopedia of Type Strains, Phase IV (KMG-IV): sequencing the most valuable type-strain genomes for metagenomic binning, comparative biology and taxonomic classification.</title>
        <authorList>
            <person name="Goeker M."/>
        </authorList>
    </citation>
    <scope>NUCLEOTIDE SEQUENCE [LARGE SCALE GENOMIC DNA]</scope>
    <source>
        <strain evidence="3 4">DSM 21769</strain>
    </source>
</reference>
<feature type="transmembrane region" description="Helical" evidence="2">
    <location>
        <begin position="132"/>
        <end position="150"/>
    </location>
</feature>
<proteinExistence type="predicted"/>
<feature type="region of interest" description="Disordered" evidence="1">
    <location>
        <begin position="502"/>
        <end position="654"/>
    </location>
</feature>
<keyword evidence="4" id="KW-1185">Reference proteome</keyword>
<feature type="compositionally biased region" description="Basic and acidic residues" evidence="1">
    <location>
        <begin position="597"/>
        <end position="607"/>
    </location>
</feature>
<feature type="compositionally biased region" description="Basic residues" evidence="1">
    <location>
        <begin position="554"/>
        <end position="567"/>
    </location>
</feature>
<protein>
    <submittedName>
        <fullName evidence="3">Type III secretory pathway component EscS</fullName>
    </submittedName>
</protein>
<dbReference type="NCBIfam" id="NF046089">
    <property type="entry name" value="CD3337_EF1877"/>
    <property type="match status" value="1"/>
</dbReference>
<dbReference type="AlphaFoldDB" id="A0A841PLZ2"/>
<keyword evidence="2" id="KW-0812">Transmembrane</keyword>
<keyword evidence="2" id="KW-0472">Membrane</keyword>
<feature type="transmembrane region" description="Helical" evidence="2">
    <location>
        <begin position="325"/>
        <end position="347"/>
    </location>
</feature>
<dbReference type="RefSeq" id="WP_184403729.1">
    <property type="nucleotide sequence ID" value="NZ_JACHHJ010000002.1"/>
</dbReference>
<feature type="transmembrane region" description="Helical" evidence="2">
    <location>
        <begin position="354"/>
        <end position="376"/>
    </location>
</feature>
<feature type="compositionally biased region" description="Polar residues" evidence="1">
    <location>
        <begin position="502"/>
        <end position="550"/>
    </location>
</feature>
<dbReference type="EMBL" id="JACHHJ010000002">
    <property type="protein sequence ID" value="MBB6449769.1"/>
    <property type="molecule type" value="Genomic_DNA"/>
</dbReference>
<accession>A0A841PLZ2</accession>
<dbReference type="InterPro" id="IPR058112">
    <property type="entry name" value="CD3337_EF1877-like"/>
</dbReference>
<name>A0A841PLZ2_9BACL</name>
<evidence type="ECO:0000313" key="4">
    <source>
        <dbReference type="Proteomes" id="UP000568839"/>
    </source>
</evidence>
<evidence type="ECO:0000256" key="2">
    <source>
        <dbReference type="SAM" id="Phobius"/>
    </source>
</evidence>
<feature type="compositionally biased region" description="Basic and acidic residues" evidence="1">
    <location>
        <begin position="614"/>
        <end position="643"/>
    </location>
</feature>
<feature type="transmembrane region" description="Helical" evidence="2">
    <location>
        <begin position="382"/>
        <end position="407"/>
    </location>
</feature>
<feature type="transmembrane region" description="Helical" evidence="2">
    <location>
        <begin position="7"/>
        <end position="27"/>
    </location>
</feature>
<evidence type="ECO:0000256" key="1">
    <source>
        <dbReference type="SAM" id="MobiDB-lite"/>
    </source>
</evidence>